<feature type="domain" description="DUF4123" evidence="1">
    <location>
        <begin position="11"/>
        <end position="128"/>
    </location>
</feature>
<comment type="caution">
    <text evidence="2">The sequence shown here is derived from an EMBL/GenBank/DDBJ whole genome shotgun (WGS) entry which is preliminary data.</text>
</comment>
<dbReference type="EMBL" id="JZSH01000215">
    <property type="protein sequence ID" value="KJF76982.1"/>
    <property type="molecule type" value="Genomic_DNA"/>
</dbReference>
<dbReference type="InterPro" id="IPR025391">
    <property type="entry name" value="DUF4123"/>
</dbReference>
<dbReference type="PATRIC" id="fig|582.24.peg.4981"/>
<reference evidence="2 3" key="1">
    <citation type="submission" date="2015-02" db="EMBL/GenBank/DDBJ databases">
        <title>Whole genome shotgun sequencing of cultured foodborne pathogen.</title>
        <authorList>
            <person name="Timme R."/>
            <person name="Allard M.W."/>
            <person name="Strain E."/>
            <person name="Evans P.S."/>
            <person name="Brown E."/>
        </authorList>
    </citation>
    <scope>NUCLEOTIDE SEQUENCE [LARGE SCALE GENOMIC DNA]</scope>
    <source>
        <strain evidence="2 3">GCSL-TSO-24</strain>
    </source>
</reference>
<evidence type="ECO:0000313" key="3">
    <source>
        <dbReference type="Proteomes" id="UP000032582"/>
    </source>
</evidence>
<accession>A0A0D8L5A5</accession>
<name>A0A0D8L5A5_MORMO</name>
<evidence type="ECO:0000313" key="2">
    <source>
        <dbReference type="EMBL" id="KJF76982.1"/>
    </source>
</evidence>
<evidence type="ECO:0000259" key="1">
    <source>
        <dbReference type="Pfam" id="PF13503"/>
    </source>
</evidence>
<dbReference type="Pfam" id="PF13503">
    <property type="entry name" value="DUF4123"/>
    <property type="match status" value="1"/>
</dbReference>
<dbReference type="AlphaFoldDB" id="A0A0D8L5A5"/>
<gene>
    <name evidence="2" type="ORF">UA45_15625</name>
</gene>
<protein>
    <recommendedName>
        <fullName evidence="1">DUF4123 domain-containing protein</fullName>
    </recommendedName>
</protein>
<organism evidence="2 3">
    <name type="scientific">Morganella morganii</name>
    <name type="common">Proteus morganii</name>
    <dbReference type="NCBI Taxonomy" id="582"/>
    <lineage>
        <taxon>Bacteria</taxon>
        <taxon>Pseudomonadati</taxon>
        <taxon>Pseudomonadota</taxon>
        <taxon>Gammaproteobacteria</taxon>
        <taxon>Enterobacterales</taxon>
        <taxon>Morganellaceae</taxon>
        <taxon>Morganella</taxon>
    </lineage>
</organism>
<sequence>MRKYASGLNHYALVCGLQYERIYGKEICYMKNITSPLFRQFPDSMMAWAGPWLVDLKKSADLLAEIYKLDSKAPAVSWIASTHLLDKLAIHLASFLNVTLPDDKVALFRFYDPRVLKNLPEILEKEQCESIVSMVDEWIYKSEGNCYSLKRKLYETI</sequence>
<proteinExistence type="predicted"/>
<dbReference type="Proteomes" id="UP000032582">
    <property type="component" value="Unassembled WGS sequence"/>
</dbReference>